<dbReference type="InterPro" id="IPR000792">
    <property type="entry name" value="Tscrpt_reg_LuxR_C"/>
</dbReference>
<proteinExistence type="predicted"/>
<organism evidence="2 3">
    <name type="scientific">Novosphingobium piscinae</name>
    <dbReference type="NCBI Taxonomy" id="1507448"/>
    <lineage>
        <taxon>Bacteria</taxon>
        <taxon>Pseudomonadati</taxon>
        <taxon>Pseudomonadota</taxon>
        <taxon>Alphaproteobacteria</taxon>
        <taxon>Sphingomonadales</taxon>
        <taxon>Sphingomonadaceae</taxon>
        <taxon>Novosphingobium</taxon>
    </lineage>
</organism>
<reference evidence="2 3" key="1">
    <citation type="submission" date="2020-08" db="EMBL/GenBank/DDBJ databases">
        <title>The genome sequence of type strain Novosphingobium piscinae KCTC 42194.</title>
        <authorList>
            <person name="Liu Y."/>
        </authorList>
    </citation>
    <scope>NUCLEOTIDE SEQUENCE [LARGE SCALE GENOMIC DNA]</scope>
    <source>
        <strain evidence="2 3">KCTC 42194</strain>
    </source>
</reference>
<evidence type="ECO:0000313" key="3">
    <source>
        <dbReference type="Proteomes" id="UP000551327"/>
    </source>
</evidence>
<name>A0A7X1FVW7_9SPHN</name>
<protein>
    <submittedName>
        <fullName evidence="2">Helix-turn-helix transcriptional regulator</fullName>
    </submittedName>
</protein>
<dbReference type="SMART" id="SM00421">
    <property type="entry name" value="HTH_LUXR"/>
    <property type="match status" value="1"/>
</dbReference>
<gene>
    <name evidence="2" type="ORF">H7F53_02025</name>
</gene>
<evidence type="ECO:0000313" key="2">
    <source>
        <dbReference type="EMBL" id="MBC2667921.1"/>
    </source>
</evidence>
<feature type="domain" description="HTH luxR-type" evidence="1">
    <location>
        <begin position="293"/>
        <end position="350"/>
    </location>
</feature>
<accession>A0A7X1FVW7</accession>
<dbReference type="RefSeq" id="WP_185677778.1">
    <property type="nucleotide sequence ID" value="NZ_JACLAX010000001.1"/>
</dbReference>
<dbReference type="EMBL" id="JACLAX010000001">
    <property type="protein sequence ID" value="MBC2667921.1"/>
    <property type="molecule type" value="Genomic_DNA"/>
</dbReference>
<sequence>MKAPKLIEQIYEAAVLPDRWPAVLQDVADHVGARGCLYLSKSPERVEWQASHRSQQQVEDYIAAGWPRDPALSAPYVAEQWPGFRTETDYRSEAEIAALPVHREFFLPRGLSARMATVIQGAGDTVVQIAVQGFASHDAARAAVPWMDQLRPHLARALSLSALVTARSQIVVDSLALAGIAAAVITPAGRLKSANAAFLDRMADRMADHRGVLRFVDPFLQGKVDRALAPFRTGRRQIQSIAVTAPDPAEAFVIHLLPVVGAAREVCDSDGVVMLLADPRNRSLPAADLLRLLFDLTPAEARLARLVAEGFSAPQAAVALGIQANTARAHLKAVFAKTGFARQSELALALAGLGMPGAAPVSG</sequence>
<dbReference type="GO" id="GO:0003677">
    <property type="term" value="F:DNA binding"/>
    <property type="evidence" value="ECO:0007669"/>
    <property type="project" value="InterPro"/>
</dbReference>
<comment type="caution">
    <text evidence="2">The sequence shown here is derived from an EMBL/GenBank/DDBJ whole genome shotgun (WGS) entry which is preliminary data.</text>
</comment>
<dbReference type="SUPFAM" id="SSF46894">
    <property type="entry name" value="C-terminal effector domain of the bipartite response regulators"/>
    <property type="match status" value="1"/>
</dbReference>
<evidence type="ECO:0000259" key="1">
    <source>
        <dbReference type="SMART" id="SM00421"/>
    </source>
</evidence>
<dbReference type="GO" id="GO:0006355">
    <property type="term" value="P:regulation of DNA-templated transcription"/>
    <property type="evidence" value="ECO:0007669"/>
    <property type="project" value="InterPro"/>
</dbReference>
<dbReference type="Gene3D" id="1.10.10.10">
    <property type="entry name" value="Winged helix-like DNA-binding domain superfamily/Winged helix DNA-binding domain"/>
    <property type="match status" value="1"/>
</dbReference>
<dbReference type="AlphaFoldDB" id="A0A7X1FVW7"/>
<dbReference type="Proteomes" id="UP000551327">
    <property type="component" value="Unassembled WGS sequence"/>
</dbReference>
<dbReference type="InterPro" id="IPR036388">
    <property type="entry name" value="WH-like_DNA-bd_sf"/>
</dbReference>
<keyword evidence="3" id="KW-1185">Reference proteome</keyword>
<dbReference type="InterPro" id="IPR016032">
    <property type="entry name" value="Sig_transdc_resp-reg_C-effctor"/>
</dbReference>